<evidence type="ECO:0000313" key="3">
    <source>
        <dbReference type="Proteomes" id="UP000091956"/>
    </source>
</evidence>
<organism evidence="2 3">
    <name type="scientific">Pseudogymnoascus verrucosus</name>
    <dbReference type="NCBI Taxonomy" id="342668"/>
    <lineage>
        <taxon>Eukaryota</taxon>
        <taxon>Fungi</taxon>
        <taxon>Dikarya</taxon>
        <taxon>Ascomycota</taxon>
        <taxon>Pezizomycotina</taxon>
        <taxon>Leotiomycetes</taxon>
        <taxon>Thelebolales</taxon>
        <taxon>Thelebolaceae</taxon>
        <taxon>Pseudogymnoascus</taxon>
    </lineage>
</organism>
<dbReference type="AlphaFoldDB" id="A0A1B8GRC7"/>
<sequence length="142" mass="14182">MHPSTLLIALLAATATALPTLDARANTSVNPDSVTFTTCTDPGVSIDSHDINVAILSICGTIAGTIQKCQGSPASTTGASGTAVLKLNVVNQGSTINVSKGRWEACMRAARAVCGNSPFKSECVGGTAGTSGGNIAFELTAA</sequence>
<keyword evidence="3" id="KW-1185">Reference proteome</keyword>
<reference evidence="2 3" key="1">
    <citation type="submission" date="2016-03" db="EMBL/GenBank/DDBJ databases">
        <title>Comparative genomics of Pseudogymnoascus destructans, the fungus causing white-nose syndrome of bats.</title>
        <authorList>
            <person name="Palmer J.M."/>
            <person name="Drees K.P."/>
            <person name="Foster J.T."/>
            <person name="Lindner D.L."/>
        </authorList>
    </citation>
    <scope>NUCLEOTIDE SEQUENCE [LARGE SCALE GENOMIC DNA]</scope>
    <source>
        <strain evidence="2 3">UAMH 10579</strain>
    </source>
</reference>
<accession>A0A1B8GRC7</accession>
<feature type="chain" id="PRO_5008609028" description="Cyanovirin-N domain-containing protein" evidence="1">
    <location>
        <begin position="18"/>
        <end position="142"/>
    </location>
</feature>
<dbReference type="OrthoDB" id="2097653at2759"/>
<protein>
    <recommendedName>
        <fullName evidence="4">Cyanovirin-N domain-containing protein</fullName>
    </recommendedName>
</protein>
<proteinExistence type="predicted"/>
<dbReference type="RefSeq" id="XP_018132111.1">
    <property type="nucleotide sequence ID" value="XM_018272606.2"/>
</dbReference>
<dbReference type="Proteomes" id="UP000091956">
    <property type="component" value="Unassembled WGS sequence"/>
</dbReference>
<dbReference type="EMBL" id="KV460217">
    <property type="protein sequence ID" value="OBT98378.1"/>
    <property type="molecule type" value="Genomic_DNA"/>
</dbReference>
<evidence type="ECO:0000313" key="2">
    <source>
        <dbReference type="EMBL" id="OBT98378.1"/>
    </source>
</evidence>
<reference evidence="3" key="2">
    <citation type="journal article" date="2018" name="Nat. Commun.">
        <title>Extreme sensitivity to ultraviolet light in the fungal pathogen causing white-nose syndrome of bats.</title>
        <authorList>
            <person name="Palmer J.M."/>
            <person name="Drees K.P."/>
            <person name="Foster J.T."/>
            <person name="Lindner D.L."/>
        </authorList>
    </citation>
    <scope>NUCLEOTIDE SEQUENCE [LARGE SCALE GENOMIC DNA]</scope>
    <source>
        <strain evidence="3">UAMH 10579</strain>
    </source>
</reference>
<evidence type="ECO:0000256" key="1">
    <source>
        <dbReference type="SAM" id="SignalP"/>
    </source>
</evidence>
<gene>
    <name evidence="2" type="ORF">VE01_03108</name>
</gene>
<feature type="signal peptide" evidence="1">
    <location>
        <begin position="1"/>
        <end position="17"/>
    </location>
</feature>
<evidence type="ECO:0008006" key="4">
    <source>
        <dbReference type="Google" id="ProtNLM"/>
    </source>
</evidence>
<name>A0A1B8GRC7_9PEZI</name>
<dbReference type="GeneID" id="28836494"/>
<keyword evidence="1" id="KW-0732">Signal</keyword>